<proteinExistence type="predicted"/>
<protein>
    <submittedName>
        <fullName evidence="3">Uncharacterized protein</fullName>
    </submittedName>
</protein>
<keyword evidence="1" id="KW-0175">Coiled coil</keyword>
<sequence length="367" mass="43119">MLPILNTNSILPAVTTASVTTYPTTLLFNTAAPSIVYERRIGAPIFPIDIPVLGIECQKLRITEENDLARLNEKKLDDLIKQKVEDQIYKYQREHEENERVLKCRSIENFDFSYEKECNCKCRDKKERELTLDEKIQRIREELNLPNEKDQDKLIKKLHEYEKKYEKCTNTEKDYSENVRNHYKIDYIESRSRTPIKRSTSSHSRKSSKSRSPSAIRQPWIPTGSNDYTSTNLKRESLINKQRNYIPFDSEPSNSLVFFENSKKSASSENLYYVEPKKSTYLTIEKVTPAKTIISTTVDSKSYVKSKPTLEYYCSTNYVTDHSNKPKNIVYKSSTKEPFYYEKTVYPLAKEYYYHPVRNSTSYYAKN</sequence>
<evidence type="ECO:0000313" key="4">
    <source>
        <dbReference type="Proteomes" id="UP000663879"/>
    </source>
</evidence>
<accession>A0A814FCP9</accession>
<comment type="caution">
    <text evidence="3">The sequence shown here is derived from an EMBL/GenBank/DDBJ whole genome shotgun (WGS) entry which is preliminary data.</text>
</comment>
<dbReference type="Proteomes" id="UP000663879">
    <property type="component" value="Unassembled WGS sequence"/>
</dbReference>
<keyword evidence="4" id="KW-1185">Reference proteome</keyword>
<dbReference type="OrthoDB" id="10502518at2759"/>
<feature type="region of interest" description="Disordered" evidence="2">
    <location>
        <begin position="190"/>
        <end position="228"/>
    </location>
</feature>
<evidence type="ECO:0000313" key="3">
    <source>
        <dbReference type="EMBL" id="CAF0978185.1"/>
    </source>
</evidence>
<dbReference type="EMBL" id="CAJNOC010003335">
    <property type="protein sequence ID" value="CAF0978185.1"/>
    <property type="molecule type" value="Genomic_DNA"/>
</dbReference>
<reference evidence="3" key="1">
    <citation type="submission" date="2021-02" db="EMBL/GenBank/DDBJ databases">
        <authorList>
            <person name="Nowell W R."/>
        </authorList>
    </citation>
    <scope>NUCLEOTIDE SEQUENCE</scope>
    <source>
        <strain evidence="3">Ploen Becks lab</strain>
    </source>
</reference>
<gene>
    <name evidence="3" type="ORF">OXX778_LOCUS15279</name>
</gene>
<organism evidence="3 4">
    <name type="scientific">Brachionus calyciflorus</name>
    <dbReference type="NCBI Taxonomy" id="104777"/>
    <lineage>
        <taxon>Eukaryota</taxon>
        <taxon>Metazoa</taxon>
        <taxon>Spiralia</taxon>
        <taxon>Gnathifera</taxon>
        <taxon>Rotifera</taxon>
        <taxon>Eurotatoria</taxon>
        <taxon>Monogononta</taxon>
        <taxon>Pseudotrocha</taxon>
        <taxon>Ploima</taxon>
        <taxon>Brachionidae</taxon>
        <taxon>Brachionus</taxon>
    </lineage>
</organism>
<name>A0A814FCP9_9BILA</name>
<evidence type="ECO:0000256" key="1">
    <source>
        <dbReference type="SAM" id="Coils"/>
    </source>
</evidence>
<dbReference type="AlphaFoldDB" id="A0A814FCP9"/>
<evidence type="ECO:0000256" key="2">
    <source>
        <dbReference type="SAM" id="MobiDB-lite"/>
    </source>
</evidence>
<feature type="coiled-coil region" evidence="1">
    <location>
        <begin position="151"/>
        <end position="178"/>
    </location>
</feature>